<dbReference type="GO" id="GO:0006886">
    <property type="term" value="P:intracellular protein transport"/>
    <property type="evidence" value="ECO:0007669"/>
    <property type="project" value="InterPro"/>
</dbReference>
<keyword evidence="4" id="KW-0472">Membrane</keyword>
<evidence type="ECO:0000259" key="6">
    <source>
        <dbReference type="Pfam" id="PF01602"/>
    </source>
</evidence>
<dbReference type="GO" id="GO:0012505">
    <property type="term" value="C:endomembrane system"/>
    <property type="evidence" value="ECO:0007669"/>
    <property type="project" value="UniProtKB-SubCell"/>
</dbReference>
<comment type="subcellular location">
    <subcellularLocation>
        <location evidence="1">Endomembrane system</location>
    </subcellularLocation>
</comment>
<comment type="caution">
    <text evidence="7">The sequence shown here is derived from an EMBL/GenBank/DDBJ whole genome shotgun (WGS) entry which is preliminary data.</text>
</comment>
<dbReference type="EMBL" id="VDMD01000001">
    <property type="protein sequence ID" value="TRM69262.1"/>
    <property type="molecule type" value="Genomic_DNA"/>
</dbReference>
<keyword evidence="2" id="KW-0813">Transport</keyword>
<evidence type="ECO:0000313" key="8">
    <source>
        <dbReference type="Proteomes" id="UP000320762"/>
    </source>
</evidence>
<feature type="region of interest" description="Disordered" evidence="5">
    <location>
        <begin position="686"/>
        <end position="705"/>
    </location>
</feature>
<protein>
    <submittedName>
        <fullName evidence="7">Armadillo-type protein</fullName>
    </submittedName>
</protein>
<gene>
    <name evidence="7" type="ORF">BD626DRAFT_473491</name>
</gene>
<dbReference type="InterPro" id="IPR011989">
    <property type="entry name" value="ARM-like"/>
</dbReference>
<accession>A0A550CWU4</accession>
<reference evidence="7 8" key="1">
    <citation type="journal article" date="2019" name="New Phytol.">
        <title>Comparative genomics reveals unique wood-decay strategies and fruiting body development in the Schizophyllaceae.</title>
        <authorList>
            <person name="Almasi E."/>
            <person name="Sahu N."/>
            <person name="Krizsan K."/>
            <person name="Balint B."/>
            <person name="Kovacs G.M."/>
            <person name="Kiss B."/>
            <person name="Cseklye J."/>
            <person name="Drula E."/>
            <person name="Henrissat B."/>
            <person name="Nagy I."/>
            <person name="Chovatia M."/>
            <person name="Adam C."/>
            <person name="LaButti K."/>
            <person name="Lipzen A."/>
            <person name="Riley R."/>
            <person name="Grigoriev I.V."/>
            <person name="Nagy L.G."/>
        </authorList>
    </citation>
    <scope>NUCLEOTIDE SEQUENCE [LARGE SCALE GENOMIC DNA]</scope>
    <source>
        <strain evidence="7 8">NL-1724</strain>
    </source>
</reference>
<dbReference type="Gene3D" id="1.25.10.10">
    <property type="entry name" value="Leucine-rich Repeat Variant"/>
    <property type="match status" value="1"/>
</dbReference>
<keyword evidence="8" id="KW-1185">Reference proteome</keyword>
<dbReference type="InterPro" id="IPR050840">
    <property type="entry name" value="Adaptor_Complx_Large_Subunit"/>
</dbReference>
<dbReference type="GO" id="GO:0016192">
    <property type="term" value="P:vesicle-mediated transport"/>
    <property type="evidence" value="ECO:0007669"/>
    <property type="project" value="InterPro"/>
</dbReference>
<dbReference type="InterPro" id="IPR016024">
    <property type="entry name" value="ARM-type_fold"/>
</dbReference>
<dbReference type="InterPro" id="IPR002553">
    <property type="entry name" value="Clathrin/coatomer_adapt-like_N"/>
</dbReference>
<name>A0A550CWU4_9AGAR</name>
<evidence type="ECO:0000256" key="2">
    <source>
        <dbReference type="ARBA" id="ARBA00022448"/>
    </source>
</evidence>
<dbReference type="OrthoDB" id="29308at2759"/>
<feature type="domain" description="Clathrin/coatomer adaptor adaptin-like N-terminal" evidence="6">
    <location>
        <begin position="80"/>
        <end position="237"/>
    </location>
</feature>
<dbReference type="SUPFAM" id="SSF48371">
    <property type="entry name" value="ARM repeat"/>
    <property type="match status" value="1"/>
</dbReference>
<evidence type="ECO:0000256" key="3">
    <source>
        <dbReference type="ARBA" id="ARBA00022927"/>
    </source>
</evidence>
<dbReference type="Proteomes" id="UP000320762">
    <property type="component" value="Unassembled WGS sequence"/>
</dbReference>
<dbReference type="AlphaFoldDB" id="A0A550CWU4"/>
<sequence>MEVPFVSSGALSRRHYKLVSEVENATSMQAADQFIWAEINNFQRRARTADMTLQDWKEKLIILLYCAMTISTALPAQALDFALPHAVTLAEAGESVSDKRIGYLFCTETMSQDHELRLMLVNTLRKDLQSPEVPRICLALDTLIGSASTDVIPAVQTRLHDLLSHPSLHVRRRALLTFRVLAKHDRGLLQSICGDISKRLHDTYPMVLNAAMAVAVAAIQNDSVDPDIFRPAIEELLMSLAKANDIELAHGPLLSATSALRSIGLDQENLDMVATVFSSAVNTNDRPLVLSTFMLLCTVDPAILLGKDLSPVRDIRDYLTSSEPNDQALFLSCLDAVDPVLWAGTKPETMPLVLEEWEIERVMGFLDSFDPLVRKKTLAILNKIDGNIVSTYYVQSVETMPPDLPLPAREAYVSRLLEVIEMRCDHEGEAYAHAVLDLLRKLSMFSAGVSASTSGPSASNKASVLESVVAAVLEHVRFGDATFRVSCATTFVASIVGYEGESSLMTESKASDGSAGGNTAEPTGMVIAAALGTEFCGQLAMSPASLLRGFSSRLSRCPAGVQDACLLAMLRISAECERVPPDIMQTVQEIAKRAGRHIRRRCTQFVALSDQPAALRDVLQRAKSQSLPDFLEALQSTPIRESSPITSKGTSGDDRSPALTEQPLSESKLRYDAYEAPRPTARIRTRRLSSTSSIHSGVSADRQMSRTISPGQLAVVGQMNEYGGASKMNTHVGQPKIQTAVDDVASRVDLIAFDSPFMSDPPTIASPGADAAHEVDFERIWNTLENASSARGWCEAGLEDIVNRLRGLELPVQTVAEGSPPFLGELKIIVQGAGGEPGNSAILRVRANDSDGCLWRMRCGDASLQIQIKRLLTDA</sequence>
<dbReference type="GO" id="GO:0030117">
    <property type="term" value="C:membrane coat"/>
    <property type="evidence" value="ECO:0007669"/>
    <property type="project" value="InterPro"/>
</dbReference>
<proteinExistence type="predicted"/>
<dbReference type="PANTHER" id="PTHR22780">
    <property type="entry name" value="ADAPTIN, ALPHA/GAMMA/EPSILON"/>
    <property type="match status" value="1"/>
</dbReference>
<organism evidence="7 8">
    <name type="scientific">Schizophyllum amplum</name>
    <dbReference type="NCBI Taxonomy" id="97359"/>
    <lineage>
        <taxon>Eukaryota</taxon>
        <taxon>Fungi</taxon>
        <taxon>Dikarya</taxon>
        <taxon>Basidiomycota</taxon>
        <taxon>Agaricomycotina</taxon>
        <taxon>Agaricomycetes</taxon>
        <taxon>Agaricomycetidae</taxon>
        <taxon>Agaricales</taxon>
        <taxon>Schizophyllaceae</taxon>
        <taxon>Schizophyllum</taxon>
    </lineage>
</organism>
<feature type="region of interest" description="Disordered" evidence="5">
    <location>
        <begin position="634"/>
        <end position="672"/>
    </location>
</feature>
<evidence type="ECO:0000256" key="5">
    <source>
        <dbReference type="SAM" id="MobiDB-lite"/>
    </source>
</evidence>
<dbReference type="STRING" id="97359.A0A550CWU4"/>
<keyword evidence="3" id="KW-0653">Protein transport</keyword>
<evidence type="ECO:0000313" key="7">
    <source>
        <dbReference type="EMBL" id="TRM69262.1"/>
    </source>
</evidence>
<feature type="compositionally biased region" description="Polar residues" evidence="5">
    <location>
        <begin position="634"/>
        <end position="650"/>
    </location>
</feature>
<dbReference type="Pfam" id="PF01602">
    <property type="entry name" value="Adaptin_N"/>
    <property type="match status" value="1"/>
</dbReference>
<evidence type="ECO:0000256" key="1">
    <source>
        <dbReference type="ARBA" id="ARBA00004308"/>
    </source>
</evidence>
<evidence type="ECO:0000256" key="4">
    <source>
        <dbReference type="ARBA" id="ARBA00023136"/>
    </source>
</evidence>